<dbReference type="PROSITE" id="PS51257">
    <property type="entry name" value="PROKAR_LIPOPROTEIN"/>
    <property type="match status" value="1"/>
</dbReference>
<feature type="chain" id="PRO_5045539442" description="Lipoprotein" evidence="1">
    <location>
        <begin position="29"/>
        <end position="116"/>
    </location>
</feature>
<dbReference type="Proteomes" id="UP000634522">
    <property type="component" value="Unassembled WGS sequence"/>
</dbReference>
<name>A0ABX1NGS3_9RHOO</name>
<keyword evidence="1" id="KW-0732">Signal</keyword>
<organism evidence="2 3">
    <name type="scientific">Aromatoleum toluolicum</name>
    <dbReference type="NCBI Taxonomy" id="90060"/>
    <lineage>
        <taxon>Bacteria</taxon>
        <taxon>Pseudomonadati</taxon>
        <taxon>Pseudomonadota</taxon>
        <taxon>Betaproteobacteria</taxon>
        <taxon>Rhodocyclales</taxon>
        <taxon>Rhodocyclaceae</taxon>
        <taxon>Aromatoleum</taxon>
    </lineage>
</organism>
<sequence>MSNIVSKITIGSLLLATLAGCTSTGSVADIPESIANATTPAEHLRISHYFAKKASDYEAEAQQHERMAVAYAGRPRGDAGMWVSHCGSLKSSLTAAAKEARALEKEHRQIALELEK</sequence>
<protein>
    <recommendedName>
        <fullName evidence="4">Lipoprotein</fullName>
    </recommendedName>
</protein>
<dbReference type="RefSeq" id="WP_169141215.1">
    <property type="nucleotide sequence ID" value="NZ_WTVS01000027.1"/>
</dbReference>
<comment type="caution">
    <text evidence="2">The sequence shown here is derived from an EMBL/GenBank/DDBJ whole genome shotgun (WGS) entry which is preliminary data.</text>
</comment>
<evidence type="ECO:0008006" key="4">
    <source>
        <dbReference type="Google" id="ProtNLM"/>
    </source>
</evidence>
<proteinExistence type="predicted"/>
<dbReference type="EMBL" id="WTVS01000027">
    <property type="protein sequence ID" value="NMF98459.1"/>
    <property type="molecule type" value="Genomic_DNA"/>
</dbReference>
<evidence type="ECO:0000313" key="3">
    <source>
        <dbReference type="Proteomes" id="UP000634522"/>
    </source>
</evidence>
<evidence type="ECO:0000256" key="1">
    <source>
        <dbReference type="SAM" id="SignalP"/>
    </source>
</evidence>
<reference evidence="2 3" key="1">
    <citation type="submission" date="2019-12" db="EMBL/GenBank/DDBJ databases">
        <title>Comparative genomics gives insights into the taxonomy of the Azoarcus-Aromatoleum group and reveals separate origins of nif in the plant-associated Azoarcus and non-plant-associated Aromatoleum sub-groups.</title>
        <authorList>
            <person name="Lafos M."/>
            <person name="Maluk M."/>
            <person name="Batista M."/>
            <person name="Junghare M."/>
            <person name="Carmona M."/>
            <person name="Faoro H."/>
            <person name="Cruz L.M."/>
            <person name="Battistoni F."/>
            <person name="De Souza E."/>
            <person name="Pedrosa F."/>
            <person name="Chen W.-M."/>
            <person name="Poole P.S."/>
            <person name="Dixon R.A."/>
            <person name="James E.K."/>
        </authorList>
    </citation>
    <scope>NUCLEOTIDE SEQUENCE [LARGE SCALE GENOMIC DNA]</scope>
    <source>
        <strain evidence="2 3">T</strain>
    </source>
</reference>
<evidence type="ECO:0000313" key="2">
    <source>
        <dbReference type="EMBL" id="NMF98459.1"/>
    </source>
</evidence>
<gene>
    <name evidence="2" type="ORF">GPA27_13800</name>
</gene>
<keyword evidence="3" id="KW-1185">Reference proteome</keyword>
<accession>A0ABX1NGS3</accession>
<feature type="signal peptide" evidence="1">
    <location>
        <begin position="1"/>
        <end position="28"/>
    </location>
</feature>